<protein>
    <recommendedName>
        <fullName evidence="4">DUF4292 domain-containing protein</fullName>
    </recommendedName>
</protein>
<evidence type="ECO:0000256" key="1">
    <source>
        <dbReference type="SAM" id="SignalP"/>
    </source>
</evidence>
<evidence type="ECO:0008006" key="4">
    <source>
        <dbReference type="Google" id="ProtNLM"/>
    </source>
</evidence>
<dbReference type="PROSITE" id="PS51257">
    <property type="entry name" value="PROKAR_LIPOPROTEIN"/>
    <property type="match status" value="1"/>
</dbReference>
<accession>A0A968KQP9</accession>
<comment type="caution">
    <text evidence="2">The sequence shown here is derived from an EMBL/GenBank/DDBJ whole genome shotgun (WGS) entry which is preliminary data.</text>
</comment>
<reference evidence="2 3" key="1">
    <citation type="submission" date="2020-03" db="EMBL/GenBank/DDBJ databases">
        <title>Spirochaetal bacteria isolated from arthropods constitute a novel genus Entomospira genus novum within the order Spirochaetales.</title>
        <authorList>
            <person name="Grana-Miraglia L."/>
            <person name="Sikutova S."/>
            <person name="Fingerle V."/>
            <person name="Sing A."/>
            <person name="Castillo-Ramirez S."/>
            <person name="Margos G."/>
            <person name="Rudolf I."/>
        </authorList>
    </citation>
    <scope>NUCLEOTIDE SEQUENCE [LARGE SCALE GENOMIC DNA]</scope>
    <source>
        <strain evidence="2 3">BR193</strain>
    </source>
</reference>
<feature type="chain" id="PRO_5037332054" description="DUF4292 domain-containing protein" evidence="1">
    <location>
        <begin position="23"/>
        <end position="286"/>
    </location>
</feature>
<dbReference type="AlphaFoldDB" id="A0A968KQP9"/>
<feature type="signal peptide" evidence="1">
    <location>
        <begin position="1"/>
        <end position="22"/>
    </location>
</feature>
<proteinExistence type="predicted"/>
<evidence type="ECO:0000313" key="3">
    <source>
        <dbReference type="Proteomes" id="UP000711995"/>
    </source>
</evidence>
<organism evidence="2 3">
    <name type="scientific">Entomospira entomophila</name>
    <dbReference type="NCBI Taxonomy" id="2719988"/>
    <lineage>
        <taxon>Bacteria</taxon>
        <taxon>Pseudomonadati</taxon>
        <taxon>Spirochaetota</taxon>
        <taxon>Spirochaetia</taxon>
        <taxon>Spirochaetales</taxon>
        <taxon>Spirochaetaceae</taxon>
        <taxon>Entomospira</taxon>
    </lineage>
</organism>
<sequence>MRIRQLWIHISIAWLLVSCASAPKTTQEALQFFPDQADIYLQINIPGFRTLGKDANKIFQWVPAKSLRTGLDFTGQISSFLSDETFMLRAMGTYPKSLVLGQLRKQSEFLQEEDGEIFTFRTSPEVSFLKQNTPWQLQIPTSGKVYLSNALSYHLQQMRKAKDKRLPPRVLQALQSSKNAVIYIPSITGLRDLDELTKPLAIPLNEVLLVITPKGGKYLTEFFIFFDGDKERETKLQAQAKFIYSNFANNKLIQKFTYEVSDDGILFRFEIKHKSVIQLLKMRTQE</sequence>
<evidence type="ECO:0000313" key="2">
    <source>
        <dbReference type="EMBL" id="NIZ40019.1"/>
    </source>
</evidence>
<dbReference type="RefSeq" id="WP_167699628.1">
    <property type="nucleotide sequence ID" value="NZ_CP118174.1"/>
</dbReference>
<keyword evidence="1" id="KW-0732">Signal</keyword>
<name>A0A968KQP9_9SPIO</name>
<keyword evidence="3" id="KW-1185">Reference proteome</keyword>
<dbReference type="EMBL" id="JAATLJ010000001">
    <property type="protein sequence ID" value="NIZ40019.1"/>
    <property type="molecule type" value="Genomic_DNA"/>
</dbReference>
<dbReference type="Proteomes" id="UP000711995">
    <property type="component" value="Unassembled WGS sequence"/>
</dbReference>
<gene>
    <name evidence="2" type="ORF">HCT14_00590</name>
</gene>